<evidence type="ECO:0000313" key="1">
    <source>
        <dbReference type="EMBL" id="CAK9106684.1"/>
    </source>
</evidence>
<name>A0ABP0S2V8_9DINO</name>
<gene>
    <name evidence="1" type="ORF">SCF082_LOCUS49689</name>
</gene>
<dbReference type="EMBL" id="CAXAMM010042795">
    <property type="protein sequence ID" value="CAK9106684.1"/>
    <property type="molecule type" value="Genomic_DNA"/>
</dbReference>
<dbReference type="Proteomes" id="UP001642464">
    <property type="component" value="Unassembled WGS sequence"/>
</dbReference>
<keyword evidence="2" id="KW-1185">Reference proteome</keyword>
<comment type="caution">
    <text evidence="1">The sequence shown here is derived from an EMBL/GenBank/DDBJ whole genome shotgun (WGS) entry which is preliminary data.</text>
</comment>
<proteinExistence type="predicted"/>
<evidence type="ECO:0000313" key="2">
    <source>
        <dbReference type="Proteomes" id="UP001642464"/>
    </source>
</evidence>
<accession>A0ABP0S2V8</accession>
<sequence length="145" mass="16850">MGAAATESVRKLIQRFDQRITELEQPRMLRNVRNYPEIHEGPSVSGIRVLAALCVEPPNYHRRAAMPGFLERLREEVGSPAPFDSRAAQERRPEGQQAEEVRKDFFGHPISCKKFQHCEIFSLTLDVQIYNSFKYLFESMTLWRP</sequence>
<organism evidence="1 2">
    <name type="scientific">Durusdinium trenchii</name>
    <dbReference type="NCBI Taxonomy" id="1381693"/>
    <lineage>
        <taxon>Eukaryota</taxon>
        <taxon>Sar</taxon>
        <taxon>Alveolata</taxon>
        <taxon>Dinophyceae</taxon>
        <taxon>Suessiales</taxon>
        <taxon>Symbiodiniaceae</taxon>
        <taxon>Durusdinium</taxon>
    </lineage>
</organism>
<reference evidence="1 2" key="1">
    <citation type="submission" date="2024-02" db="EMBL/GenBank/DDBJ databases">
        <authorList>
            <person name="Chen Y."/>
            <person name="Shah S."/>
            <person name="Dougan E. K."/>
            <person name="Thang M."/>
            <person name="Chan C."/>
        </authorList>
    </citation>
    <scope>NUCLEOTIDE SEQUENCE [LARGE SCALE GENOMIC DNA]</scope>
</reference>
<protein>
    <submittedName>
        <fullName evidence="1">Uncharacterized protein</fullName>
    </submittedName>
</protein>